<protein>
    <recommendedName>
        <fullName evidence="5">Energy transducer TonB</fullName>
    </recommendedName>
</protein>
<keyword evidence="2" id="KW-0812">Transmembrane</keyword>
<name>A0A2S7T179_9BACT</name>
<dbReference type="AlphaFoldDB" id="A0A2S7T179"/>
<keyword evidence="4" id="KW-1185">Reference proteome</keyword>
<keyword evidence="2" id="KW-1133">Transmembrane helix</keyword>
<evidence type="ECO:0000256" key="1">
    <source>
        <dbReference type="SAM" id="MobiDB-lite"/>
    </source>
</evidence>
<dbReference type="EMBL" id="PPSL01000001">
    <property type="protein sequence ID" value="PQJ12962.1"/>
    <property type="molecule type" value="Genomic_DNA"/>
</dbReference>
<dbReference type="SUPFAM" id="SSF74653">
    <property type="entry name" value="TolA/TonB C-terminal domain"/>
    <property type="match status" value="1"/>
</dbReference>
<gene>
    <name evidence="3" type="ORF">CJD36_004250</name>
</gene>
<keyword evidence="2" id="KW-0472">Membrane</keyword>
<evidence type="ECO:0000256" key="2">
    <source>
        <dbReference type="SAM" id="Phobius"/>
    </source>
</evidence>
<sequence>MIAAQQQPPTINIKALSWTIGIHALLLLLFFLWRYTIPAVTTEIGNGLEVNLGSSENGSGNDQPMSKEDPSSYSASVVYKNSEVKSPLPKEMMHSDATDAPVVTDPNKKDVKGQPGTKPTPEPKPVPKSVYGGDNNGKGGNGAKDNRPGTSEGITHGTGDQGVNGGTPGASNYTGVPGSGGGGTYHTLTGRDITPKKLEAEFREGGKVVISVTVDRDGNIVSKFVKSSSNPELTRIAMDKISKAKFSKSTGSAPQQFGDVTIVFKAR</sequence>
<dbReference type="RefSeq" id="WP_105037846.1">
    <property type="nucleotide sequence ID" value="NZ_PPSL01000001.1"/>
</dbReference>
<comment type="caution">
    <text evidence="3">The sequence shown here is derived from an EMBL/GenBank/DDBJ whole genome shotgun (WGS) entry which is preliminary data.</text>
</comment>
<evidence type="ECO:0008006" key="5">
    <source>
        <dbReference type="Google" id="ProtNLM"/>
    </source>
</evidence>
<evidence type="ECO:0000313" key="3">
    <source>
        <dbReference type="EMBL" id="PQJ12962.1"/>
    </source>
</evidence>
<organism evidence="3 4">
    <name type="scientific">Flavipsychrobacter stenotrophus</name>
    <dbReference type="NCBI Taxonomy" id="2077091"/>
    <lineage>
        <taxon>Bacteria</taxon>
        <taxon>Pseudomonadati</taxon>
        <taxon>Bacteroidota</taxon>
        <taxon>Chitinophagia</taxon>
        <taxon>Chitinophagales</taxon>
        <taxon>Chitinophagaceae</taxon>
        <taxon>Flavipsychrobacter</taxon>
    </lineage>
</organism>
<feature type="transmembrane region" description="Helical" evidence="2">
    <location>
        <begin position="15"/>
        <end position="33"/>
    </location>
</feature>
<dbReference type="Gene3D" id="3.30.1150.10">
    <property type="match status" value="1"/>
</dbReference>
<reference evidence="3 4" key="1">
    <citation type="submission" date="2018-01" db="EMBL/GenBank/DDBJ databases">
        <title>A novel member of the phylum Bacteroidetes isolated from glacier ice.</title>
        <authorList>
            <person name="Liu Q."/>
            <person name="Xin Y.-H."/>
        </authorList>
    </citation>
    <scope>NUCLEOTIDE SEQUENCE [LARGE SCALE GENOMIC DNA]</scope>
    <source>
        <strain evidence="3 4">RB1R16</strain>
    </source>
</reference>
<dbReference type="Proteomes" id="UP000239872">
    <property type="component" value="Unassembled WGS sequence"/>
</dbReference>
<evidence type="ECO:0000313" key="4">
    <source>
        <dbReference type="Proteomes" id="UP000239872"/>
    </source>
</evidence>
<proteinExistence type="predicted"/>
<accession>A0A2S7T179</accession>
<feature type="compositionally biased region" description="Gly residues" evidence="1">
    <location>
        <begin position="159"/>
        <end position="168"/>
    </location>
</feature>
<feature type="region of interest" description="Disordered" evidence="1">
    <location>
        <begin position="55"/>
        <end position="190"/>
    </location>
</feature>
<feature type="compositionally biased region" description="Polar residues" evidence="1">
    <location>
        <begin position="55"/>
        <end position="64"/>
    </location>
</feature>
<dbReference type="OrthoDB" id="676306at2"/>